<dbReference type="Proteomes" id="UP001061302">
    <property type="component" value="Chromosome"/>
</dbReference>
<dbReference type="RefSeq" id="WP_263125787.1">
    <property type="nucleotide sequence ID" value="NZ_CP106753.1"/>
</dbReference>
<evidence type="ECO:0000259" key="1">
    <source>
        <dbReference type="PROSITE" id="PS50801"/>
    </source>
</evidence>
<evidence type="ECO:0000313" key="2">
    <source>
        <dbReference type="EMBL" id="UXY16328.1"/>
    </source>
</evidence>
<name>A0ABY6DRJ0_9NEIS</name>
<evidence type="ECO:0000313" key="3">
    <source>
        <dbReference type="Proteomes" id="UP001061302"/>
    </source>
</evidence>
<reference evidence="2" key="1">
    <citation type="submission" date="2022-10" db="EMBL/GenBank/DDBJ databases">
        <title>Chitiniphilus purpureus sp. nov., a novel chitin-degrading bacterium isolated from crawfish pond sediment.</title>
        <authorList>
            <person name="Li K."/>
        </authorList>
    </citation>
    <scope>NUCLEOTIDE SEQUENCE</scope>
    <source>
        <strain evidence="2">CD1</strain>
    </source>
</reference>
<feature type="domain" description="STAS" evidence="1">
    <location>
        <begin position="12"/>
        <end position="106"/>
    </location>
</feature>
<gene>
    <name evidence="2" type="ORF">N8I74_04730</name>
</gene>
<dbReference type="SUPFAM" id="SSF52091">
    <property type="entry name" value="SpoIIaa-like"/>
    <property type="match status" value="1"/>
</dbReference>
<dbReference type="CDD" id="cd07043">
    <property type="entry name" value="STAS_anti-anti-sigma_factors"/>
    <property type="match status" value="1"/>
</dbReference>
<accession>A0ABY6DRJ0</accession>
<dbReference type="Gene3D" id="3.30.750.24">
    <property type="entry name" value="STAS domain"/>
    <property type="match status" value="1"/>
</dbReference>
<dbReference type="EMBL" id="CP106753">
    <property type="protein sequence ID" value="UXY16328.1"/>
    <property type="molecule type" value="Genomic_DNA"/>
</dbReference>
<keyword evidence="3" id="KW-1185">Reference proteome</keyword>
<dbReference type="PANTHER" id="PTHR35849:SF2">
    <property type="entry name" value="BLR2341 PROTEIN"/>
    <property type="match status" value="1"/>
</dbReference>
<organism evidence="2 3">
    <name type="scientific">Chitiniphilus purpureus</name>
    <dbReference type="NCBI Taxonomy" id="2981137"/>
    <lineage>
        <taxon>Bacteria</taxon>
        <taxon>Pseudomonadati</taxon>
        <taxon>Pseudomonadota</taxon>
        <taxon>Betaproteobacteria</taxon>
        <taxon>Neisseriales</taxon>
        <taxon>Chitinibacteraceae</taxon>
        <taxon>Chitiniphilus</taxon>
    </lineage>
</organism>
<sequence>MPLFATDESGTYRLTGELTIFYAAMLKDELVALLGTAKAPLSLDLSGVEDIDTSGVQLLLMFKREAARRGASVSYSGHSPAVLAVLELLDLAGTLGDPVLIPNAVR</sequence>
<dbReference type="PROSITE" id="PS50801">
    <property type="entry name" value="STAS"/>
    <property type="match status" value="1"/>
</dbReference>
<dbReference type="Pfam" id="PF13466">
    <property type="entry name" value="STAS_2"/>
    <property type="match status" value="1"/>
</dbReference>
<protein>
    <submittedName>
        <fullName evidence="2">STAS domain-containing protein</fullName>
    </submittedName>
</protein>
<dbReference type="InterPro" id="IPR036513">
    <property type="entry name" value="STAS_dom_sf"/>
</dbReference>
<dbReference type="InterPro" id="IPR058548">
    <property type="entry name" value="MlaB-like_STAS"/>
</dbReference>
<dbReference type="PANTHER" id="PTHR35849">
    <property type="entry name" value="BLR2341 PROTEIN"/>
    <property type="match status" value="1"/>
</dbReference>
<dbReference type="InterPro" id="IPR052746">
    <property type="entry name" value="MlaB_ABC_Transporter"/>
</dbReference>
<dbReference type="InterPro" id="IPR002645">
    <property type="entry name" value="STAS_dom"/>
</dbReference>
<proteinExistence type="predicted"/>